<evidence type="ECO:0000256" key="3">
    <source>
        <dbReference type="ARBA" id="ARBA00022801"/>
    </source>
</evidence>
<gene>
    <name evidence="5" type="ORF">ACFLIM_04345</name>
</gene>
<comment type="caution">
    <text evidence="5">The sequence shown here is derived from an EMBL/GenBank/DDBJ whole genome shotgun (WGS) entry which is preliminary data.</text>
</comment>
<dbReference type="PIRSF" id="PIRSF001112">
    <property type="entry name" value="Epoxide_hydrolase"/>
    <property type="match status" value="1"/>
</dbReference>
<keyword evidence="3 5" id="KW-0378">Hydrolase</keyword>
<dbReference type="InterPro" id="IPR000639">
    <property type="entry name" value="Epox_hydrolase-like"/>
</dbReference>
<evidence type="ECO:0000259" key="4">
    <source>
        <dbReference type="Pfam" id="PF06441"/>
    </source>
</evidence>
<dbReference type="Gene3D" id="3.40.50.1820">
    <property type="entry name" value="alpha/beta hydrolase"/>
    <property type="match status" value="1"/>
</dbReference>
<proteinExistence type="inferred from homology"/>
<dbReference type="RefSeq" id="WP_393162104.1">
    <property type="nucleotide sequence ID" value="NZ_JBICRM010000002.1"/>
</dbReference>
<evidence type="ECO:0000256" key="1">
    <source>
        <dbReference type="ARBA" id="ARBA00010088"/>
    </source>
</evidence>
<comment type="similarity">
    <text evidence="1">Belongs to the peptidase S33 family.</text>
</comment>
<keyword evidence="6" id="KW-1185">Reference proteome</keyword>
<dbReference type="Proteomes" id="UP001603978">
    <property type="component" value="Unassembled WGS sequence"/>
</dbReference>
<dbReference type="GO" id="GO:0016787">
    <property type="term" value="F:hydrolase activity"/>
    <property type="evidence" value="ECO:0007669"/>
    <property type="project" value="UniProtKB-KW"/>
</dbReference>
<protein>
    <submittedName>
        <fullName evidence="5">Epoxide hydrolase family protein</fullName>
        <ecNumber evidence="5">3.-.-.-</ecNumber>
    </submittedName>
</protein>
<reference evidence="5 6" key="1">
    <citation type="submission" date="2024-10" db="EMBL/GenBank/DDBJ databases">
        <authorList>
            <person name="Topkara A.R."/>
            <person name="Saygin H."/>
        </authorList>
    </citation>
    <scope>NUCLEOTIDE SEQUENCE [LARGE SCALE GENOMIC DNA]</scope>
    <source>
        <strain evidence="5 6">M3C6</strain>
    </source>
</reference>
<accession>A0ABW7A5K8</accession>
<sequence length="382" mass="42458">MTVTPFRIEVPDEVLDDLRVRLRWTRFADGSGAKAWEAGADPAYLRELVAYWADGFDYRARESELNNLAHYRGQGLHFVRIAGVGPAPMPILLCHGWPSSFLEMLPLAARLSDPAGHGGDPADAFDVVIPSMPGFLYSDLPKEPLTRAAMARMLHALMTDELGYERYAAFGGDIGGTAIQWLSTLYPQEVAGIHLIHPPFPASFDEPPMSGEEQAFVDAEAAYDESDGGYSAIMGTRPDTIAAALIDSPVGLAAWIIDKYRDWSDCHGDVESRFDHDTLLTILTLYWATGSIGRSFRQYYDWKHNIPRQPITVPTAVTLSHEPSMAGVPRSIAERACTDLRHWTEPGRGGHFLALEEPDLIWNELTTFLRPLRNDPDSRPPR</sequence>
<dbReference type="InterPro" id="IPR010497">
    <property type="entry name" value="Epoxide_hydro_N"/>
</dbReference>
<feature type="domain" description="Epoxide hydrolase N-terminal" evidence="4">
    <location>
        <begin position="3"/>
        <end position="104"/>
    </location>
</feature>
<name>A0ABW7A5K8_9ACTN</name>
<dbReference type="EMBL" id="JBICRM010000002">
    <property type="protein sequence ID" value="MFG1702404.1"/>
    <property type="molecule type" value="Genomic_DNA"/>
</dbReference>
<dbReference type="PRINTS" id="PR00412">
    <property type="entry name" value="EPOXHYDRLASE"/>
</dbReference>
<dbReference type="SUPFAM" id="SSF53474">
    <property type="entry name" value="alpha/beta-Hydrolases"/>
    <property type="match status" value="1"/>
</dbReference>
<keyword evidence="2" id="KW-0058">Aromatic hydrocarbons catabolism</keyword>
<evidence type="ECO:0000313" key="6">
    <source>
        <dbReference type="Proteomes" id="UP001603978"/>
    </source>
</evidence>
<evidence type="ECO:0000313" key="5">
    <source>
        <dbReference type="EMBL" id="MFG1702404.1"/>
    </source>
</evidence>
<organism evidence="5 6">
    <name type="scientific">Nonomuraea marmarensis</name>
    <dbReference type="NCBI Taxonomy" id="3351344"/>
    <lineage>
        <taxon>Bacteria</taxon>
        <taxon>Bacillati</taxon>
        <taxon>Actinomycetota</taxon>
        <taxon>Actinomycetes</taxon>
        <taxon>Streptosporangiales</taxon>
        <taxon>Streptosporangiaceae</taxon>
        <taxon>Nonomuraea</taxon>
    </lineage>
</organism>
<dbReference type="PANTHER" id="PTHR21661:SF35">
    <property type="entry name" value="EPOXIDE HYDROLASE"/>
    <property type="match status" value="1"/>
</dbReference>
<dbReference type="InterPro" id="IPR029058">
    <property type="entry name" value="AB_hydrolase_fold"/>
</dbReference>
<dbReference type="InterPro" id="IPR016292">
    <property type="entry name" value="Epoxide_hydrolase"/>
</dbReference>
<dbReference type="EC" id="3.-.-.-" evidence="5"/>
<dbReference type="Pfam" id="PF06441">
    <property type="entry name" value="EHN"/>
    <property type="match status" value="1"/>
</dbReference>
<dbReference type="PANTHER" id="PTHR21661">
    <property type="entry name" value="EPOXIDE HYDROLASE 1-RELATED"/>
    <property type="match status" value="1"/>
</dbReference>
<evidence type="ECO:0000256" key="2">
    <source>
        <dbReference type="ARBA" id="ARBA00022797"/>
    </source>
</evidence>